<organism evidence="2">
    <name type="scientific">marine metagenome</name>
    <dbReference type="NCBI Taxonomy" id="408172"/>
    <lineage>
        <taxon>unclassified sequences</taxon>
        <taxon>metagenomes</taxon>
        <taxon>ecological metagenomes</taxon>
    </lineage>
</organism>
<name>A0A383D9Z3_9ZZZZ</name>
<reference evidence="2" key="1">
    <citation type="submission" date="2018-05" db="EMBL/GenBank/DDBJ databases">
        <authorList>
            <person name="Lanie J.A."/>
            <person name="Ng W.-L."/>
            <person name="Kazmierczak K.M."/>
            <person name="Andrzejewski T.M."/>
            <person name="Davidsen T.M."/>
            <person name="Wayne K.J."/>
            <person name="Tettelin H."/>
            <person name="Glass J.I."/>
            <person name="Rusch D."/>
            <person name="Podicherti R."/>
            <person name="Tsui H.-C.T."/>
            <person name="Winkler M.E."/>
        </authorList>
    </citation>
    <scope>NUCLEOTIDE SEQUENCE</scope>
</reference>
<feature type="non-terminal residue" evidence="2">
    <location>
        <position position="1"/>
    </location>
</feature>
<feature type="domain" description="Pilus formation protein N-terminal" evidence="1">
    <location>
        <begin position="45"/>
        <end position="112"/>
    </location>
</feature>
<sequence length="128" mass="13851">VRILTPYQHISELGTGTVVVQKLWSMLLFLLCMLPINTFANDELISVAVDAVELVQIDTPTAWIQIGNPDIADVSVNTSRSIIVLGLAVGETGLLLLDDGGEVIKNLNVIVEPRSERQVKVYRGPSAA</sequence>
<accession>A0A383D9Z3</accession>
<proteinExistence type="predicted"/>
<protein>
    <recommendedName>
        <fullName evidence="1">Pilus formation protein N-terminal domain-containing protein</fullName>
    </recommendedName>
</protein>
<gene>
    <name evidence="2" type="ORF">METZ01_LOCUS493993</name>
</gene>
<feature type="non-terminal residue" evidence="2">
    <location>
        <position position="128"/>
    </location>
</feature>
<evidence type="ECO:0000259" key="1">
    <source>
        <dbReference type="Pfam" id="PF13629"/>
    </source>
</evidence>
<dbReference type="Pfam" id="PF13629">
    <property type="entry name" value="T2SS-T3SS_pil_N"/>
    <property type="match status" value="1"/>
</dbReference>
<evidence type="ECO:0000313" key="2">
    <source>
        <dbReference type="EMBL" id="SVE41139.1"/>
    </source>
</evidence>
<dbReference type="EMBL" id="UINC01215455">
    <property type="protein sequence ID" value="SVE41139.1"/>
    <property type="molecule type" value="Genomic_DNA"/>
</dbReference>
<dbReference type="InterPro" id="IPR032789">
    <property type="entry name" value="T2SS-T3SS_pil_N"/>
</dbReference>
<dbReference type="AlphaFoldDB" id="A0A383D9Z3"/>